<dbReference type="InterPro" id="IPR036010">
    <property type="entry name" value="2Fe-2S_ferredoxin-like_sf"/>
</dbReference>
<dbReference type="Pfam" id="PF00175">
    <property type="entry name" value="NAD_binding_1"/>
    <property type="match status" value="1"/>
</dbReference>
<dbReference type="CDD" id="cd00207">
    <property type="entry name" value="fer2"/>
    <property type="match status" value="1"/>
</dbReference>
<dbReference type="InterPro" id="IPR017938">
    <property type="entry name" value="Riboflavin_synthase-like_b-brl"/>
</dbReference>
<dbReference type="Gene3D" id="3.10.20.30">
    <property type="match status" value="1"/>
</dbReference>
<dbReference type="CDD" id="cd06216">
    <property type="entry name" value="FNR_iron_sulfur_binding_2"/>
    <property type="match status" value="1"/>
</dbReference>
<dbReference type="InterPro" id="IPR017927">
    <property type="entry name" value="FAD-bd_FR_type"/>
</dbReference>
<dbReference type="PANTHER" id="PTHR47354">
    <property type="entry name" value="NADH OXIDOREDUCTASE HCR"/>
    <property type="match status" value="1"/>
</dbReference>
<dbReference type="SUPFAM" id="SSF54292">
    <property type="entry name" value="2Fe-2S ferredoxin-like"/>
    <property type="match status" value="1"/>
</dbReference>
<comment type="caution">
    <text evidence="3">The sequence shown here is derived from an EMBL/GenBank/DDBJ whole genome shotgun (WGS) entry which is preliminary data.</text>
</comment>
<proteinExistence type="predicted"/>
<dbReference type="PRINTS" id="PR00410">
    <property type="entry name" value="PHEHYDRXLASE"/>
</dbReference>
<dbReference type="PANTHER" id="PTHR47354:SF3">
    <property type="entry name" value="OXIDOREDUCTASE-RELATED"/>
    <property type="match status" value="1"/>
</dbReference>
<dbReference type="PROSITE" id="PS51085">
    <property type="entry name" value="2FE2S_FER_2"/>
    <property type="match status" value="1"/>
</dbReference>
<dbReference type="InterPro" id="IPR001433">
    <property type="entry name" value="OxRdtase_FAD/NAD-bd"/>
</dbReference>
<evidence type="ECO:0000313" key="3">
    <source>
        <dbReference type="EMBL" id="MCK0538624.1"/>
    </source>
</evidence>
<feature type="domain" description="2Fe-2S ferredoxin-type" evidence="1">
    <location>
        <begin position="289"/>
        <end position="371"/>
    </location>
</feature>
<dbReference type="PROSITE" id="PS51384">
    <property type="entry name" value="FAD_FR"/>
    <property type="match status" value="1"/>
</dbReference>
<dbReference type="SUPFAM" id="SSF63380">
    <property type="entry name" value="Riboflavin synthase domain-like"/>
    <property type="match status" value="1"/>
</dbReference>
<feature type="domain" description="FAD-binding FR-type" evidence="2">
    <location>
        <begin position="49"/>
        <end position="150"/>
    </location>
</feature>
<reference evidence="3" key="1">
    <citation type="submission" date="2022-04" db="EMBL/GenBank/DDBJ databases">
        <title>Alcanivorax sp. CY1518 draft genome sequence.</title>
        <authorList>
            <person name="Zhao G."/>
            <person name="An M."/>
        </authorList>
    </citation>
    <scope>NUCLEOTIDE SEQUENCE</scope>
    <source>
        <strain evidence="3">CY1518</strain>
    </source>
</reference>
<dbReference type="InterPro" id="IPR001041">
    <property type="entry name" value="2Fe-2S_ferredoxin-type"/>
</dbReference>
<dbReference type="InterPro" id="IPR012675">
    <property type="entry name" value="Beta-grasp_dom_sf"/>
</dbReference>
<keyword evidence="4" id="KW-1185">Reference proteome</keyword>
<protein>
    <submittedName>
        <fullName evidence="3">Ferredoxin reductase</fullName>
    </submittedName>
</protein>
<organism evidence="3 4">
    <name type="scientific">Alcanivorax quisquiliarum</name>
    <dbReference type="NCBI Taxonomy" id="2933565"/>
    <lineage>
        <taxon>Bacteria</taxon>
        <taxon>Pseudomonadati</taxon>
        <taxon>Pseudomonadota</taxon>
        <taxon>Gammaproteobacteria</taxon>
        <taxon>Oceanospirillales</taxon>
        <taxon>Alcanivoracaceae</taxon>
        <taxon>Alcanivorax</taxon>
    </lineage>
</organism>
<dbReference type="Pfam" id="PF00970">
    <property type="entry name" value="FAD_binding_6"/>
    <property type="match status" value="1"/>
</dbReference>
<dbReference type="Gene3D" id="3.40.50.80">
    <property type="entry name" value="Nucleotide-binding domain of ferredoxin-NADP reductase (FNR) module"/>
    <property type="match status" value="1"/>
</dbReference>
<accession>A0ABT0EA01</accession>
<dbReference type="InterPro" id="IPR008333">
    <property type="entry name" value="Cbr1-like_FAD-bd_dom"/>
</dbReference>
<dbReference type="Gene3D" id="2.40.30.10">
    <property type="entry name" value="Translation factors"/>
    <property type="match status" value="1"/>
</dbReference>
<evidence type="ECO:0000259" key="2">
    <source>
        <dbReference type="PROSITE" id="PS51384"/>
    </source>
</evidence>
<gene>
    <name evidence="3" type="ORF">MU846_12990</name>
</gene>
<evidence type="ECO:0000259" key="1">
    <source>
        <dbReference type="PROSITE" id="PS51085"/>
    </source>
</evidence>
<dbReference type="RefSeq" id="WP_246953422.1">
    <property type="nucleotide sequence ID" value="NZ_JALKII010000010.1"/>
</dbReference>
<name>A0ABT0EA01_9GAMM</name>
<dbReference type="InterPro" id="IPR050415">
    <property type="entry name" value="MRET"/>
</dbReference>
<dbReference type="Proteomes" id="UP001165524">
    <property type="component" value="Unassembled WGS sequence"/>
</dbReference>
<dbReference type="InterPro" id="IPR039261">
    <property type="entry name" value="FNR_nucleotide-bd"/>
</dbReference>
<sequence length="371" mass="40343">MNTQVRTVRPQGTLARFGYRLLENPVTRALASPLTVDDYLAQFNPLWSVREVRGCVTRVVRETADATTLHIKPNGHWQGHQAGQHLVLGVEIDGIRHSRCFSISSAPAAEGISVTVKRNGDGLVSNYLVDKVRAGDVLFLSQAQGEFLLPADEQPLLMISGGSGITPVMAMLRQLAAQGSSRSVVFVHYSNSYADTIFHTEMRALAERHDWLTLYFVIGQGEPTGADRSGLFSIEQLQSMVPDIEQRTALLCGPPPLMARVNDAFAECGWPRPAQEQFQVKLARVAGEGQVQFLNSGLEASGGEAANLLELAEAQGLNPPAGCRMGICYSCKCHVQEGEVRDLRNGEVRTVRDEEIQLCVHAAAGAVQLSL</sequence>
<dbReference type="Pfam" id="PF00111">
    <property type="entry name" value="Fer2"/>
    <property type="match status" value="1"/>
</dbReference>
<dbReference type="SUPFAM" id="SSF52343">
    <property type="entry name" value="Ferredoxin reductase-like, C-terminal NADP-linked domain"/>
    <property type="match status" value="1"/>
</dbReference>
<evidence type="ECO:0000313" key="4">
    <source>
        <dbReference type="Proteomes" id="UP001165524"/>
    </source>
</evidence>
<dbReference type="EMBL" id="JALKII010000010">
    <property type="protein sequence ID" value="MCK0538624.1"/>
    <property type="molecule type" value="Genomic_DNA"/>
</dbReference>